<name>A0AAU6U295_UNCXX</name>
<accession>A0AAU6U295</accession>
<sequence length="232" mass="26723">MAAAAFNDHVEIVHDGRKYQGSTQNYTCKTWPAHDNMVIIAIPLRAHGQMMYSSLDVVVIDSNDMGIKYRTVRHDLLEHEDYSDGDMFIDTAPYQLNSSHLAFGLRINWDTKGHLVTTLNLFQPKDNGSLALVMKGLIVDSHYRLSKSNQMCNSEYAVRKSLLHVRKNDSSSGYKDILLTRISTNTKSTEKFNGRSVECIHEEFETDRRVDTLIYDGKEYKIPPYLYFYYAY</sequence>
<proteinExistence type="predicted"/>
<evidence type="ECO:0000313" key="1">
    <source>
        <dbReference type="EMBL" id="XAG68193.1"/>
    </source>
</evidence>
<dbReference type="EMBL" id="CP095353">
    <property type="protein sequence ID" value="XAG68193.1"/>
    <property type="molecule type" value="Genomic_DNA"/>
</dbReference>
<organism evidence="1">
    <name type="scientific">bacterium 19CA06SA08-2</name>
    <dbReference type="NCBI Taxonomy" id="2920658"/>
    <lineage>
        <taxon>Bacteria</taxon>
    </lineage>
</organism>
<dbReference type="AlphaFoldDB" id="A0AAU6U295"/>
<protein>
    <submittedName>
        <fullName evidence="1">Uncharacterized protein</fullName>
    </submittedName>
</protein>
<reference evidence="1" key="1">
    <citation type="submission" date="2022-03" db="EMBL/GenBank/DDBJ databases">
        <title>Sea Food Isolates.</title>
        <authorList>
            <person name="Li c."/>
        </authorList>
    </citation>
    <scope>NUCLEOTIDE SEQUENCE</scope>
    <source>
        <strain evidence="1">19CA06SA08-2</strain>
    </source>
</reference>
<gene>
    <name evidence="1" type="ORF">MRM75_16355</name>
</gene>